<feature type="transmembrane region" description="Helical" evidence="1">
    <location>
        <begin position="239"/>
        <end position="256"/>
    </location>
</feature>
<feature type="transmembrane region" description="Helical" evidence="1">
    <location>
        <begin position="172"/>
        <end position="192"/>
    </location>
</feature>
<feature type="transmembrane region" description="Helical" evidence="1">
    <location>
        <begin position="419"/>
        <end position="440"/>
    </location>
</feature>
<feature type="transmembrane region" description="Helical" evidence="1">
    <location>
        <begin position="378"/>
        <end position="399"/>
    </location>
</feature>
<dbReference type="AlphaFoldDB" id="A0AB38YGJ7"/>
<keyword evidence="1" id="KW-1133">Transmembrane helix</keyword>
<keyword evidence="1" id="KW-0812">Transmembrane</keyword>
<gene>
    <name evidence="2" type="ORF">NFC81_01595</name>
</gene>
<feature type="transmembrane region" description="Helical" evidence="1">
    <location>
        <begin position="305"/>
        <end position="326"/>
    </location>
</feature>
<sequence>MPQAIVTSPLRHSLAGLLLVIGLLLQIISFIPAFSLTDLASYVLWSSVVLLWVDIPRRTRWQAGILAVVGLGLTVSAAVGYEAEVDWARVLTGNVYVVAMLLGVSFIGLIGSEGANNRATLGRTGFIGMLQTWAGVHFLGIVLNLSTMFLVGDRLARQGELKTPQLLAINRGLSSAALWSPFFASMAVVMTLVPDMAYQQILLWGFPLAMLAGLISSLDLRQRFDLSDVTGFSLTTRSLLMPLIMAAWVLLFHWVITPSLSIVSIITLLMPLAALMSRLWWSARSGVRQLKQHVLVRMPLMRGEVSLFLAAGLLTIGLSTFIEAFMGAEWTLFAQFGVLQAISCLTIIVVTATLGLHPIIGISVLASMLSLQGSEQTLFAFTALGGWAIGTSVGPLSGINLSLQGRYGVSGYQIMRQNIPYALAMFGLMVLALAGLARVLA</sequence>
<feature type="transmembrane region" description="Helical" evidence="1">
    <location>
        <begin position="12"/>
        <end position="32"/>
    </location>
</feature>
<feature type="transmembrane region" description="Helical" evidence="1">
    <location>
        <begin position="93"/>
        <end position="112"/>
    </location>
</feature>
<dbReference type="EMBL" id="CP101717">
    <property type="protein sequence ID" value="WLD58503.1"/>
    <property type="molecule type" value="Genomic_DNA"/>
</dbReference>
<evidence type="ECO:0000256" key="1">
    <source>
        <dbReference type="SAM" id="Phobius"/>
    </source>
</evidence>
<feature type="transmembrane region" description="Helical" evidence="1">
    <location>
        <begin position="61"/>
        <end position="81"/>
    </location>
</feature>
<keyword evidence="1" id="KW-0472">Membrane</keyword>
<feature type="transmembrane region" description="Helical" evidence="1">
    <location>
        <begin position="338"/>
        <end position="366"/>
    </location>
</feature>
<accession>A0AB38YGJ7</accession>
<proteinExistence type="predicted"/>
<organism evidence="2">
    <name type="scientific">Salinispirillum sp. LH 10-3-1</name>
    <dbReference type="NCBI Taxonomy" id="2952525"/>
    <lineage>
        <taxon>Bacteria</taxon>
        <taxon>Pseudomonadati</taxon>
        <taxon>Pseudomonadota</taxon>
        <taxon>Gammaproteobacteria</taxon>
        <taxon>Oceanospirillales</taxon>
        <taxon>Saccharospirillaceae</taxon>
        <taxon>Salinispirillum</taxon>
    </lineage>
</organism>
<reference evidence="2" key="1">
    <citation type="submission" date="2022-07" db="EMBL/GenBank/DDBJ databases">
        <title>Complete genome sequence of Salinispirillum sp. LH10-3-1 capable of multiple carbohydrate inversion isolated from a soda lake.</title>
        <authorList>
            <person name="Liu J."/>
            <person name="Zhai Y."/>
            <person name="Zhang H."/>
            <person name="Yang H."/>
            <person name="Qu J."/>
            <person name="Li J."/>
        </authorList>
    </citation>
    <scope>NUCLEOTIDE SEQUENCE</scope>
    <source>
        <strain evidence="2">LH 10-3-1</strain>
    </source>
</reference>
<feature type="transmembrane region" description="Helical" evidence="1">
    <location>
        <begin position="132"/>
        <end position="151"/>
    </location>
</feature>
<protein>
    <submittedName>
        <fullName evidence="2">Uncharacterized protein</fullName>
    </submittedName>
</protein>
<dbReference type="RefSeq" id="WP_304995788.1">
    <property type="nucleotide sequence ID" value="NZ_CP101717.1"/>
</dbReference>
<name>A0AB38YGJ7_9GAMM</name>
<evidence type="ECO:0000313" key="2">
    <source>
        <dbReference type="EMBL" id="WLD58503.1"/>
    </source>
</evidence>
<feature type="transmembrane region" description="Helical" evidence="1">
    <location>
        <begin position="198"/>
        <end position="218"/>
    </location>
</feature>
<feature type="transmembrane region" description="Helical" evidence="1">
    <location>
        <begin position="262"/>
        <end position="281"/>
    </location>
</feature>